<comment type="caution">
    <text evidence="3">The sequence shown here is derived from an EMBL/GenBank/DDBJ whole genome shotgun (WGS) entry which is preliminary data.</text>
</comment>
<dbReference type="Proteomes" id="UP000656042">
    <property type="component" value="Unassembled WGS sequence"/>
</dbReference>
<keyword evidence="1" id="KW-0472">Membrane</keyword>
<keyword evidence="1" id="KW-0812">Transmembrane</keyword>
<dbReference type="AlphaFoldDB" id="A0A8J3FLQ5"/>
<gene>
    <name evidence="3" type="ORF">GCM10012284_10910</name>
</gene>
<feature type="transmembrane region" description="Helical" evidence="1">
    <location>
        <begin position="127"/>
        <end position="156"/>
    </location>
</feature>
<evidence type="ECO:0000313" key="4">
    <source>
        <dbReference type="Proteomes" id="UP000656042"/>
    </source>
</evidence>
<feature type="domain" description="DUF3592" evidence="2">
    <location>
        <begin position="51"/>
        <end position="119"/>
    </location>
</feature>
<organism evidence="3 4">
    <name type="scientific">Mangrovihabitans endophyticus</name>
    <dbReference type="NCBI Taxonomy" id="1751298"/>
    <lineage>
        <taxon>Bacteria</taxon>
        <taxon>Bacillati</taxon>
        <taxon>Actinomycetota</taxon>
        <taxon>Actinomycetes</taxon>
        <taxon>Micromonosporales</taxon>
        <taxon>Micromonosporaceae</taxon>
        <taxon>Mangrovihabitans</taxon>
    </lineage>
</organism>
<dbReference type="RefSeq" id="WP_189077984.1">
    <property type="nucleotide sequence ID" value="NZ_BMMX01000002.1"/>
</dbReference>
<dbReference type="Pfam" id="PF12158">
    <property type="entry name" value="DUF3592"/>
    <property type="match status" value="1"/>
</dbReference>
<reference evidence="3" key="1">
    <citation type="journal article" date="2014" name="Int. J. Syst. Evol. Microbiol.">
        <title>Complete genome sequence of Corynebacterium casei LMG S-19264T (=DSM 44701T), isolated from a smear-ripened cheese.</title>
        <authorList>
            <consortium name="US DOE Joint Genome Institute (JGI-PGF)"/>
            <person name="Walter F."/>
            <person name="Albersmeier A."/>
            <person name="Kalinowski J."/>
            <person name="Ruckert C."/>
        </authorList>
    </citation>
    <scope>NUCLEOTIDE SEQUENCE</scope>
    <source>
        <strain evidence="3">CGMCC 4.7299</strain>
    </source>
</reference>
<reference evidence="3" key="2">
    <citation type="submission" date="2020-09" db="EMBL/GenBank/DDBJ databases">
        <authorList>
            <person name="Sun Q."/>
            <person name="Zhou Y."/>
        </authorList>
    </citation>
    <scope>NUCLEOTIDE SEQUENCE</scope>
    <source>
        <strain evidence="3">CGMCC 4.7299</strain>
    </source>
</reference>
<accession>A0A8J3FLQ5</accession>
<name>A0A8J3FLQ5_9ACTN</name>
<feature type="transmembrane region" description="Helical" evidence="1">
    <location>
        <begin position="18"/>
        <end position="38"/>
    </location>
</feature>
<keyword evidence="4" id="KW-1185">Reference proteome</keyword>
<evidence type="ECO:0000256" key="1">
    <source>
        <dbReference type="SAM" id="Phobius"/>
    </source>
</evidence>
<sequence>MDGLLGVDVRRGRRRPGIVGSIFMIVAGLLFVWLGWYWHGQHEPYADGVTTTATVTRIVRSEGHDGKTHYGRIFTFRTYQGRNIRVTERERSSIRPELGAPLTVSYRPDDPEGARVVPENDWMPYGLMVWGCLFALIGLAVFTVRLIKLGFGVYLLGSADRQSGR</sequence>
<dbReference type="EMBL" id="BMMX01000002">
    <property type="protein sequence ID" value="GGK78821.1"/>
    <property type="molecule type" value="Genomic_DNA"/>
</dbReference>
<protein>
    <recommendedName>
        <fullName evidence="2">DUF3592 domain-containing protein</fullName>
    </recommendedName>
</protein>
<proteinExistence type="predicted"/>
<evidence type="ECO:0000259" key="2">
    <source>
        <dbReference type="Pfam" id="PF12158"/>
    </source>
</evidence>
<dbReference type="InterPro" id="IPR021994">
    <property type="entry name" value="DUF3592"/>
</dbReference>
<evidence type="ECO:0000313" key="3">
    <source>
        <dbReference type="EMBL" id="GGK78821.1"/>
    </source>
</evidence>
<keyword evidence="1" id="KW-1133">Transmembrane helix</keyword>